<name>A0A840YQR5_9SPHN</name>
<dbReference type="EMBL" id="JACIJF010000006">
    <property type="protein sequence ID" value="MBB5711262.1"/>
    <property type="molecule type" value="Genomic_DNA"/>
</dbReference>
<comment type="caution">
    <text evidence="1">The sequence shown here is derived from an EMBL/GenBank/DDBJ whole genome shotgun (WGS) entry which is preliminary data.</text>
</comment>
<evidence type="ECO:0000313" key="2">
    <source>
        <dbReference type="Proteomes" id="UP000527143"/>
    </source>
</evidence>
<organism evidence="1 2">
    <name type="scientific">Sphingomonas xinjiangensis</name>
    <dbReference type="NCBI Taxonomy" id="643568"/>
    <lineage>
        <taxon>Bacteria</taxon>
        <taxon>Pseudomonadati</taxon>
        <taxon>Pseudomonadota</taxon>
        <taxon>Alphaproteobacteria</taxon>
        <taxon>Sphingomonadales</taxon>
        <taxon>Sphingomonadaceae</taxon>
        <taxon>Sphingomonas</taxon>
    </lineage>
</organism>
<dbReference type="Proteomes" id="UP000527143">
    <property type="component" value="Unassembled WGS sequence"/>
</dbReference>
<reference evidence="1 2" key="1">
    <citation type="submission" date="2020-08" db="EMBL/GenBank/DDBJ databases">
        <title>Genomic Encyclopedia of Type Strains, Phase IV (KMG-IV): sequencing the most valuable type-strain genomes for metagenomic binning, comparative biology and taxonomic classification.</title>
        <authorList>
            <person name="Goeker M."/>
        </authorList>
    </citation>
    <scope>NUCLEOTIDE SEQUENCE [LARGE SCALE GENOMIC DNA]</scope>
    <source>
        <strain evidence="1 2">DSM 26736</strain>
    </source>
</reference>
<accession>A0A840YQR5</accession>
<keyword evidence="2" id="KW-1185">Reference proteome</keyword>
<evidence type="ECO:0000313" key="1">
    <source>
        <dbReference type="EMBL" id="MBB5711262.1"/>
    </source>
</evidence>
<proteinExistence type="predicted"/>
<protein>
    <submittedName>
        <fullName evidence="1">Putative transcriptional regulator</fullName>
    </submittedName>
</protein>
<gene>
    <name evidence="1" type="ORF">FHT02_002503</name>
</gene>
<sequence>MNKPAAITAYVDADTLAVVEQLAAAQGRSVADLAAEAIRLVAGHQAESVTLTETALLASLAEAERQIDDGAFAKQEDVEDWIAGLRRDPAA</sequence>
<dbReference type="RefSeq" id="WP_184087915.1">
    <property type="nucleotide sequence ID" value="NZ_JACIJF010000006.1"/>
</dbReference>
<dbReference type="AlphaFoldDB" id="A0A840YQR5"/>